<dbReference type="EMBL" id="MEXR01000061">
    <property type="protein sequence ID" value="OGD08248.1"/>
    <property type="molecule type" value="Genomic_DNA"/>
</dbReference>
<dbReference type="AlphaFoldDB" id="A0A1F4ZQ92"/>
<dbReference type="Proteomes" id="UP000176424">
    <property type="component" value="Unassembled WGS sequence"/>
</dbReference>
<evidence type="ECO:0000313" key="2">
    <source>
        <dbReference type="Proteomes" id="UP000176424"/>
    </source>
</evidence>
<gene>
    <name evidence="1" type="ORF">A2397_05535</name>
</gene>
<evidence type="ECO:0008006" key="3">
    <source>
        <dbReference type="Google" id="ProtNLM"/>
    </source>
</evidence>
<dbReference type="STRING" id="1797263.A2397_05535"/>
<dbReference type="InterPro" id="IPR045584">
    <property type="entry name" value="Pilin-like"/>
</dbReference>
<protein>
    <recommendedName>
        <fullName evidence="3">General secretion pathway GspH domain-containing protein</fullName>
    </recommendedName>
</protein>
<dbReference type="SUPFAM" id="SSF54523">
    <property type="entry name" value="Pili subunits"/>
    <property type="match status" value="1"/>
</dbReference>
<reference evidence="1 2" key="1">
    <citation type="journal article" date="2016" name="Nat. Commun.">
        <title>Thousands of microbial genomes shed light on interconnected biogeochemical processes in an aquifer system.</title>
        <authorList>
            <person name="Anantharaman K."/>
            <person name="Brown C.T."/>
            <person name="Hug L.A."/>
            <person name="Sharon I."/>
            <person name="Castelle C.J."/>
            <person name="Probst A.J."/>
            <person name="Thomas B.C."/>
            <person name="Singh A."/>
            <person name="Wilkins M.J."/>
            <person name="Karaoz U."/>
            <person name="Brodie E.L."/>
            <person name="Williams K.H."/>
            <person name="Hubbard S.S."/>
            <person name="Banfield J.F."/>
        </authorList>
    </citation>
    <scope>NUCLEOTIDE SEQUENCE [LARGE SCALE GENOMIC DNA]</scope>
</reference>
<accession>A0A1F4ZQ92</accession>
<proteinExistence type="predicted"/>
<name>A0A1F4ZQ92_9BACT</name>
<sequence>MGIVATLMTISFPSLITSQRRASISETAAVLLSDIKSQQTKAMFGDSQTSPTPTQYGVYFQADSYVLFNGSTYVPADPANFTVNLDPSLRFSSVTYPGSQIVFARGSGEIPGFVSDTYDLSLTDQSEAVTRIITINRYGVVTQIN</sequence>
<organism evidence="1 2">
    <name type="scientific">Candidatus Amesbacteria bacterium RIFOXYB1_FULL_44_23</name>
    <dbReference type="NCBI Taxonomy" id="1797263"/>
    <lineage>
        <taxon>Bacteria</taxon>
        <taxon>Candidatus Amesiibacteriota</taxon>
    </lineage>
</organism>
<comment type="caution">
    <text evidence="1">The sequence shown here is derived from an EMBL/GenBank/DDBJ whole genome shotgun (WGS) entry which is preliminary data.</text>
</comment>
<evidence type="ECO:0000313" key="1">
    <source>
        <dbReference type="EMBL" id="OGD08248.1"/>
    </source>
</evidence>